<gene>
    <name evidence="2" type="ORF">KC19_7G004800</name>
</gene>
<comment type="caution">
    <text evidence="2">The sequence shown here is derived from an EMBL/GenBank/DDBJ whole genome shotgun (WGS) entry which is preliminary data.</text>
</comment>
<keyword evidence="3" id="KW-1185">Reference proteome</keyword>
<reference evidence="2" key="1">
    <citation type="submission" date="2020-06" db="EMBL/GenBank/DDBJ databases">
        <title>WGS assembly of Ceratodon purpureus strain R40.</title>
        <authorList>
            <person name="Carey S.B."/>
            <person name="Jenkins J."/>
            <person name="Shu S."/>
            <person name="Lovell J.T."/>
            <person name="Sreedasyam A."/>
            <person name="Maumus F."/>
            <person name="Tiley G.P."/>
            <person name="Fernandez-Pozo N."/>
            <person name="Barry K."/>
            <person name="Chen C."/>
            <person name="Wang M."/>
            <person name="Lipzen A."/>
            <person name="Daum C."/>
            <person name="Saski C.A."/>
            <person name="Payton A.C."/>
            <person name="Mcbreen J.C."/>
            <person name="Conrad R.E."/>
            <person name="Kollar L.M."/>
            <person name="Olsson S."/>
            <person name="Huttunen S."/>
            <person name="Landis J.B."/>
            <person name="Wickett N.J."/>
            <person name="Johnson M.G."/>
            <person name="Rensing S.A."/>
            <person name="Grimwood J."/>
            <person name="Schmutz J."/>
            <person name="Mcdaniel S.F."/>
        </authorList>
    </citation>
    <scope>NUCLEOTIDE SEQUENCE</scope>
    <source>
        <strain evidence="2">R40</strain>
    </source>
</reference>
<protein>
    <submittedName>
        <fullName evidence="2">Uncharacterized protein</fullName>
    </submittedName>
</protein>
<evidence type="ECO:0000313" key="2">
    <source>
        <dbReference type="EMBL" id="KAG0565655.1"/>
    </source>
</evidence>
<sequence>MYNFLLVWALEEFLSSVLGFPPVIRFLVQERSLGEEFGKIEEEVCRCSRVLRLGTGVSDFSFSGD</sequence>
<evidence type="ECO:0000256" key="1">
    <source>
        <dbReference type="SAM" id="SignalP"/>
    </source>
</evidence>
<feature type="signal peptide" evidence="1">
    <location>
        <begin position="1"/>
        <end position="19"/>
    </location>
</feature>
<dbReference type="EMBL" id="CM026428">
    <property type="protein sequence ID" value="KAG0565655.1"/>
    <property type="molecule type" value="Genomic_DNA"/>
</dbReference>
<dbReference type="Proteomes" id="UP000822688">
    <property type="component" value="Chromosome 7"/>
</dbReference>
<evidence type="ECO:0000313" key="3">
    <source>
        <dbReference type="Proteomes" id="UP000822688"/>
    </source>
</evidence>
<dbReference type="AlphaFoldDB" id="A0A8T0H4J3"/>
<feature type="chain" id="PRO_5035906097" evidence="1">
    <location>
        <begin position="20"/>
        <end position="65"/>
    </location>
</feature>
<proteinExistence type="predicted"/>
<keyword evidence="1" id="KW-0732">Signal</keyword>
<name>A0A8T0H4J3_CERPU</name>
<accession>A0A8T0H4J3</accession>
<organism evidence="2 3">
    <name type="scientific">Ceratodon purpureus</name>
    <name type="common">Fire moss</name>
    <name type="synonym">Dicranum purpureum</name>
    <dbReference type="NCBI Taxonomy" id="3225"/>
    <lineage>
        <taxon>Eukaryota</taxon>
        <taxon>Viridiplantae</taxon>
        <taxon>Streptophyta</taxon>
        <taxon>Embryophyta</taxon>
        <taxon>Bryophyta</taxon>
        <taxon>Bryophytina</taxon>
        <taxon>Bryopsida</taxon>
        <taxon>Dicranidae</taxon>
        <taxon>Pseudoditrichales</taxon>
        <taxon>Ditrichaceae</taxon>
        <taxon>Ceratodon</taxon>
    </lineage>
</organism>